<name>A0A8S5TXJ9_9CAUD</name>
<organism evidence="1">
    <name type="scientific">Siphoviridae sp. ctvBz3</name>
    <dbReference type="NCBI Taxonomy" id="2825720"/>
    <lineage>
        <taxon>Viruses</taxon>
        <taxon>Duplodnaviria</taxon>
        <taxon>Heunggongvirae</taxon>
        <taxon>Uroviricota</taxon>
        <taxon>Caudoviricetes</taxon>
    </lineage>
</organism>
<evidence type="ECO:0000313" key="1">
    <source>
        <dbReference type="EMBL" id="DAF86934.1"/>
    </source>
</evidence>
<protein>
    <submittedName>
        <fullName evidence="1">Cas system-associated protein</fullName>
    </submittedName>
</protein>
<sequence>MKKVTIICDACGREIQPSYFRSARLDFEINEWSGGSVGGNEDIFIQNADLCCECAHKLQIFIKDELNIKPHNP</sequence>
<accession>A0A8S5TXJ9</accession>
<proteinExistence type="predicted"/>
<dbReference type="EMBL" id="BK015955">
    <property type="protein sequence ID" value="DAF86934.1"/>
    <property type="molecule type" value="Genomic_DNA"/>
</dbReference>
<reference evidence="1" key="1">
    <citation type="journal article" date="2021" name="Proc. Natl. Acad. Sci. U.S.A.">
        <title>A Catalog of Tens of Thousands of Viruses from Human Metagenomes Reveals Hidden Associations with Chronic Diseases.</title>
        <authorList>
            <person name="Tisza M.J."/>
            <person name="Buck C.B."/>
        </authorList>
    </citation>
    <scope>NUCLEOTIDE SEQUENCE</scope>
    <source>
        <strain evidence="1">CtvBz3</strain>
    </source>
</reference>